<feature type="transmembrane region" description="Helical" evidence="1">
    <location>
        <begin position="138"/>
        <end position="157"/>
    </location>
</feature>
<feature type="transmembrane region" description="Helical" evidence="1">
    <location>
        <begin position="163"/>
        <end position="183"/>
    </location>
</feature>
<feature type="transmembrane region" description="Helical" evidence="1">
    <location>
        <begin position="111"/>
        <end position="131"/>
    </location>
</feature>
<keyword evidence="3" id="KW-1185">Reference proteome</keyword>
<gene>
    <name evidence="2" type="ORF">SAMN04488557_1096</name>
</gene>
<sequence>MSARLRHPAFILSVLGLLSGLVGSQLIGGNYGAAPGPGIYLVLTGLWFGLVVGFGVWRFGPDSSSLTSVAGAVTAVLTTWIAWEAAVNVAIQIDGPLLEATGPSALKSYVAGFVAGAVGAGITWTGAALHVPSLRTRVASLSIVAAGAILGLLLPMTNTYDSGAVLLIPWQTAIAGLLGLNMLPLRGRSRSSPAAFASAADQAGRMFDVCSDDVRRFNCGNSDRAGRVWCRLRRCHLGRIRRIN</sequence>
<dbReference type="OrthoDB" id="7933614at2"/>
<feature type="transmembrane region" description="Helical" evidence="1">
    <location>
        <begin position="69"/>
        <end position="91"/>
    </location>
</feature>
<evidence type="ECO:0000313" key="2">
    <source>
        <dbReference type="EMBL" id="SFV28799.1"/>
    </source>
</evidence>
<keyword evidence="1" id="KW-1133">Transmembrane helix</keyword>
<feature type="transmembrane region" description="Helical" evidence="1">
    <location>
        <begin position="39"/>
        <end position="57"/>
    </location>
</feature>
<keyword evidence="1" id="KW-0472">Membrane</keyword>
<organism evidence="2 3">
    <name type="scientific">Hyphomicrobium facile</name>
    <dbReference type="NCBI Taxonomy" id="51670"/>
    <lineage>
        <taxon>Bacteria</taxon>
        <taxon>Pseudomonadati</taxon>
        <taxon>Pseudomonadota</taxon>
        <taxon>Alphaproteobacteria</taxon>
        <taxon>Hyphomicrobiales</taxon>
        <taxon>Hyphomicrobiaceae</taxon>
        <taxon>Hyphomicrobium</taxon>
    </lineage>
</organism>
<dbReference type="RefSeq" id="WP_092865201.1">
    <property type="nucleotide sequence ID" value="NZ_FPCH01000001.1"/>
</dbReference>
<accession>A0A1I7N2A4</accession>
<dbReference type="STRING" id="51670.SAMN04488557_1096"/>
<dbReference type="AlphaFoldDB" id="A0A1I7N2A4"/>
<dbReference type="EMBL" id="FPCH01000001">
    <property type="protein sequence ID" value="SFV28799.1"/>
    <property type="molecule type" value="Genomic_DNA"/>
</dbReference>
<keyword evidence="1" id="KW-0812">Transmembrane</keyword>
<evidence type="ECO:0000256" key="1">
    <source>
        <dbReference type="SAM" id="Phobius"/>
    </source>
</evidence>
<evidence type="ECO:0000313" key="3">
    <source>
        <dbReference type="Proteomes" id="UP000199423"/>
    </source>
</evidence>
<reference evidence="3" key="1">
    <citation type="submission" date="2016-10" db="EMBL/GenBank/DDBJ databases">
        <authorList>
            <person name="Varghese N."/>
            <person name="Submissions S."/>
        </authorList>
    </citation>
    <scope>NUCLEOTIDE SEQUENCE [LARGE SCALE GENOMIC DNA]</scope>
    <source>
        <strain evidence="3">DSM 1565</strain>
    </source>
</reference>
<dbReference type="Proteomes" id="UP000199423">
    <property type="component" value="Unassembled WGS sequence"/>
</dbReference>
<protein>
    <submittedName>
        <fullName evidence="2">Uncharacterized protein</fullName>
    </submittedName>
</protein>
<proteinExistence type="predicted"/>
<name>A0A1I7N2A4_9HYPH</name>